<dbReference type="EMBL" id="LHYJ01000004">
    <property type="protein sequence ID" value="KXB08728.1"/>
    <property type="molecule type" value="Genomic_DNA"/>
</dbReference>
<comment type="caution">
    <text evidence="1">The sequence shown here is derived from an EMBL/GenBank/DDBJ whole genome shotgun (WGS) entry which is preliminary data.</text>
</comment>
<dbReference type="Proteomes" id="UP000070175">
    <property type="component" value="Unassembled WGS sequence"/>
</dbReference>
<evidence type="ECO:0000313" key="1">
    <source>
        <dbReference type="EMBL" id="KXB08728.1"/>
    </source>
</evidence>
<keyword evidence="2" id="KW-1185">Reference proteome</keyword>
<accession>A0A133VQL4</accession>
<organism evidence="1 2">
    <name type="scientific">candidate division MSBL1 archaeon SCGC-AAA382N08</name>
    <dbReference type="NCBI Taxonomy" id="1698285"/>
    <lineage>
        <taxon>Archaea</taxon>
        <taxon>Methanobacteriati</taxon>
        <taxon>Methanobacteriota</taxon>
        <taxon>candidate division MSBL1</taxon>
    </lineage>
</organism>
<reference evidence="1 2" key="1">
    <citation type="journal article" date="2016" name="Sci. Rep.">
        <title>Metabolic traits of an uncultured archaeal lineage -MSBL1- from brine pools of the Red Sea.</title>
        <authorList>
            <person name="Mwirichia R."/>
            <person name="Alam I."/>
            <person name="Rashid M."/>
            <person name="Vinu M."/>
            <person name="Ba-Alawi W."/>
            <person name="Anthony Kamau A."/>
            <person name="Kamanda Ngugi D."/>
            <person name="Goker M."/>
            <person name="Klenk H.P."/>
            <person name="Bajic V."/>
            <person name="Stingl U."/>
        </authorList>
    </citation>
    <scope>NUCLEOTIDE SEQUENCE [LARGE SCALE GENOMIC DNA]</scope>
    <source>
        <strain evidence="1">SCGC-AAA382N08</strain>
    </source>
</reference>
<name>A0A133VQL4_9EURY</name>
<dbReference type="AlphaFoldDB" id="A0A133VQL4"/>
<protein>
    <submittedName>
        <fullName evidence="1">Uncharacterized protein</fullName>
    </submittedName>
</protein>
<sequence length="97" mass="11438">MKAKEYVEQFSQILQIVNEKSWSENVNKTEVALAILRELGKDRRMEIMRKEREQAKEQPATEKQKQYMDDLDIVYSENITKEEASEEIERALSGKSK</sequence>
<proteinExistence type="predicted"/>
<evidence type="ECO:0000313" key="2">
    <source>
        <dbReference type="Proteomes" id="UP000070175"/>
    </source>
</evidence>
<gene>
    <name evidence="1" type="ORF">AKJ56_00505</name>
</gene>